<keyword evidence="3" id="KW-1185">Reference proteome</keyword>
<evidence type="ECO:0000259" key="1">
    <source>
        <dbReference type="Pfam" id="PF13358"/>
    </source>
</evidence>
<reference evidence="2" key="2">
    <citation type="submission" date="2025-08" db="UniProtKB">
        <authorList>
            <consortium name="Ensembl"/>
        </authorList>
    </citation>
    <scope>IDENTIFICATION</scope>
</reference>
<organism evidence="2 3">
    <name type="scientific">Esox lucius</name>
    <name type="common">Northern pike</name>
    <dbReference type="NCBI Taxonomy" id="8010"/>
    <lineage>
        <taxon>Eukaryota</taxon>
        <taxon>Metazoa</taxon>
        <taxon>Chordata</taxon>
        <taxon>Craniata</taxon>
        <taxon>Vertebrata</taxon>
        <taxon>Euteleostomi</taxon>
        <taxon>Actinopterygii</taxon>
        <taxon>Neopterygii</taxon>
        <taxon>Teleostei</taxon>
        <taxon>Protacanthopterygii</taxon>
        <taxon>Esociformes</taxon>
        <taxon>Esocidae</taxon>
        <taxon>Esox</taxon>
    </lineage>
</organism>
<dbReference type="Ensembl" id="ENSELUT00000087884.1">
    <property type="protein sequence ID" value="ENSELUP00000093952.1"/>
    <property type="gene ID" value="ENSELUG00000041945.1"/>
</dbReference>
<dbReference type="GeneTree" id="ENSGT00940000166084"/>
<dbReference type="Pfam" id="PF13358">
    <property type="entry name" value="DDE_3"/>
    <property type="match status" value="1"/>
</dbReference>
<sequence length="228" mass="26372">MRARDPLVGPVLTAHHCAARLAFTREHRNWQVHHWHPVLFTDESRFTLTDVKSLWRRCGESYAASNIIQHDQFCIRSVMTWGGIYLEDRTHRHVLANGTLNAVRYRDEILRPIIRPYAGAVGPGFLLVQDNAQPRVARVCRQFLDDTGIDAIDWPSSSSDLNPIQNLWVVMCLCIWCCQVVPQTVQELTDAQIQFWEEIPQDTIYRLIRSMPRHCQECIQACGGHTHY</sequence>
<dbReference type="Gene3D" id="3.30.420.10">
    <property type="entry name" value="Ribonuclease H-like superfamily/Ribonuclease H"/>
    <property type="match status" value="1"/>
</dbReference>
<accession>A0AAY5L5E7</accession>
<reference evidence="2 3" key="1">
    <citation type="submission" date="2020-02" db="EMBL/GenBank/DDBJ databases">
        <title>Esox lucius (northern pike) genome, fEsoLuc1, primary haplotype.</title>
        <authorList>
            <person name="Myers G."/>
            <person name="Karagic N."/>
            <person name="Meyer A."/>
            <person name="Pippel M."/>
            <person name="Reichard M."/>
            <person name="Winkler S."/>
            <person name="Tracey A."/>
            <person name="Sims Y."/>
            <person name="Howe K."/>
            <person name="Rhie A."/>
            <person name="Formenti G."/>
            <person name="Durbin R."/>
            <person name="Fedrigo O."/>
            <person name="Jarvis E.D."/>
        </authorList>
    </citation>
    <scope>NUCLEOTIDE SEQUENCE [LARGE SCALE GENOMIC DNA]</scope>
</reference>
<dbReference type="InterPro" id="IPR036397">
    <property type="entry name" value="RNaseH_sf"/>
</dbReference>
<reference evidence="2" key="3">
    <citation type="submission" date="2025-09" db="UniProtKB">
        <authorList>
            <consortium name="Ensembl"/>
        </authorList>
    </citation>
    <scope>IDENTIFICATION</scope>
</reference>
<proteinExistence type="predicted"/>
<protein>
    <recommendedName>
        <fullName evidence="1">Tc1-like transposase DDE domain-containing protein</fullName>
    </recommendedName>
</protein>
<feature type="domain" description="Tc1-like transposase DDE" evidence="1">
    <location>
        <begin position="37"/>
        <end position="171"/>
    </location>
</feature>
<evidence type="ECO:0000313" key="2">
    <source>
        <dbReference type="Ensembl" id="ENSELUP00000093952.1"/>
    </source>
</evidence>
<dbReference type="Proteomes" id="UP000265140">
    <property type="component" value="Chromosome 1"/>
</dbReference>
<dbReference type="InterPro" id="IPR038717">
    <property type="entry name" value="Tc1-like_DDE_dom"/>
</dbReference>
<evidence type="ECO:0000313" key="3">
    <source>
        <dbReference type="Proteomes" id="UP000265140"/>
    </source>
</evidence>
<dbReference type="AlphaFoldDB" id="A0AAY5L5E7"/>
<dbReference type="GO" id="GO:0003676">
    <property type="term" value="F:nucleic acid binding"/>
    <property type="evidence" value="ECO:0007669"/>
    <property type="project" value="InterPro"/>
</dbReference>
<name>A0AAY5L5E7_ESOLU</name>